<protein>
    <submittedName>
        <fullName evidence="7">Fc alpha receptor</fullName>
    </submittedName>
</protein>
<dbReference type="GO" id="GO:0002764">
    <property type="term" value="P:immune response-regulating signaling pathway"/>
    <property type="evidence" value="ECO:0007669"/>
    <property type="project" value="TreeGrafter"/>
</dbReference>
<feature type="domain" description="Immunoglobulin" evidence="6">
    <location>
        <begin position="34"/>
        <end position="118"/>
    </location>
</feature>
<proteinExistence type="predicted"/>
<dbReference type="Ensembl" id="ENSCWAT00000028657.1">
    <property type="protein sequence ID" value="ENSCWAP00000026434.1"/>
    <property type="gene ID" value="ENSCWAG00000019632.1"/>
</dbReference>
<dbReference type="Gene3D" id="2.60.40.10">
    <property type="entry name" value="Immunoglobulins"/>
    <property type="match status" value="2"/>
</dbReference>
<dbReference type="FunFam" id="2.60.40.10:FF:000049">
    <property type="entry name" value="Leukocyte immunoglobulin-like receptor subfamily B member 1"/>
    <property type="match status" value="2"/>
</dbReference>
<dbReference type="InterPro" id="IPR003599">
    <property type="entry name" value="Ig_sub"/>
</dbReference>
<organism evidence="7 8">
    <name type="scientific">Catagonus wagneri</name>
    <name type="common">Chacoan peccary</name>
    <dbReference type="NCBI Taxonomy" id="51154"/>
    <lineage>
        <taxon>Eukaryota</taxon>
        <taxon>Metazoa</taxon>
        <taxon>Chordata</taxon>
        <taxon>Craniata</taxon>
        <taxon>Vertebrata</taxon>
        <taxon>Euteleostomi</taxon>
        <taxon>Mammalia</taxon>
        <taxon>Eutheria</taxon>
        <taxon>Laurasiatheria</taxon>
        <taxon>Artiodactyla</taxon>
        <taxon>Suina</taxon>
        <taxon>Tayassuidae</taxon>
        <taxon>Catagonus</taxon>
    </lineage>
</organism>
<evidence type="ECO:0000256" key="4">
    <source>
        <dbReference type="SAM" id="MobiDB-lite"/>
    </source>
</evidence>
<reference evidence="7" key="1">
    <citation type="submission" date="2025-08" db="UniProtKB">
        <authorList>
            <consortium name="Ensembl"/>
        </authorList>
    </citation>
    <scope>IDENTIFICATION</scope>
</reference>
<sequence length="285" mass="31965">MAPRNTTLFCLVFCLGQKIQAQEGNFPIPTISATPGFMVPCNESVKISCWGTPESYLYQLEILRNSTYEVVEKKLGFQKAAEFVINHMDTNTAGRYRCRYMKQFNWSEHSEALELVVTGMYDKPFLFADEGLVVMIGQNISLHCSSAHVPFDRYLLSNEGGAALSLHQNGTRQGDFILGPANLSFSGRYTCYGWHSGSPYVWSAPSDALELVVTDTLNHDYTMENLIRMGVAGLVLVVLSAILAENWHGHRTPHKEDQDVPEPSWSKPKSQAERTFGLTPRATRY</sequence>
<feature type="region of interest" description="Disordered" evidence="4">
    <location>
        <begin position="250"/>
        <end position="285"/>
    </location>
</feature>
<dbReference type="Proteomes" id="UP000694540">
    <property type="component" value="Unplaced"/>
</dbReference>
<dbReference type="CDD" id="cd05751">
    <property type="entry name" value="IgC2_D1_LILR_KIR_like"/>
    <property type="match status" value="1"/>
</dbReference>
<dbReference type="InterPro" id="IPR013783">
    <property type="entry name" value="Ig-like_fold"/>
</dbReference>
<keyword evidence="3" id="KW-0393">Immunoglobulin domain</keyword>
<dbReference type="PANTHER" id="PTHR11738:SF4">
    <property type="entry name" value="IMMUNOGLOBULIN ALPHA FC RECEPTOR"/>
    <property type="match status" value="1"/>
</dbReference>
<accession>A0A8C4FE98</accession>
<evidence type="ECO:0000256" key="5">
    <source>
        <dbReference type="SAM" id="SignalP"/>
    </source>
</evidence>
<feature type="chain" id="PRO_5034252617" evidence="5">
    <location>
        <begin position="22"/>
        <end position="285"/>
    </location>
</feature>
<feature type="signal peptide" evidence="5">
    <location>
        <begin position="1"/>
        <end position="21"/>
    </location>
</feature>
<evidence type="ECO:0000256" key="2">
    <source>
        <dbReference type="ARBA" id="ARBA00023157"/>
    </source>
</evidence>
<dbReference type="InterPro" id="IPR050412">
    <property type="entry name" value="Ig-like_Receptors_ImmuneReg"/>
</dbReference>
<evidence type="ECO:0000259" key="6">
    <source>
        <dbReference type="SMART" id="SM00409"/>
    </source>
</evidence>
<dbReference type="InterPro" id="IPR036179">
    <property type="entry name" value="Ig-like_dom_sf"/>
</dbReference>
<evidence type="ECO:0000313" key="7">
    <source>
        <dbReference type="Ensembl" id="ENSCWAP00000026434.1"/>
    </source>
</evidence>
<dbReference type="GO" id="GO:0005886">
    <property type="term" value="C:plasma membrane"/>
    <property type="evidence" value="ECO:0007669"/>
    <property type="project" value="Ensembl"/>
</dbReference>
<evidence type="ECO:0000256" key="3">
    <source>
        <dbReference type="ARBA" id="ARBA00023319"/>
    </source>
</evidence>
<name>A0A8C4FE98_9CETA</name>
<keyword evidence="8" id="KW-1185">Reference proteome</keyword>
<dbReference type="InterPro" id="IPR013151">
    <property type="entry name" value="Immunoglobulin_dom"/>
</dbReference>
<dbReference type="GeneTree" id="ENSGT01100000263478"/>
<dbReference type="AlphaFoldDB" id="A0A8C4FE98"/>
<feature type="domain" description="Immunoglobulin" evidence="6">
    <location>
        <begin position="129"/>
        <end position="214"/>
    </location>
</feature>
<dbReference type="SMART" id="SM00409">
    <property type="entry name" value="IG"/>
    <property type="match status" value="2"/>
</dbReference>
<dbReference type="PANTHER" id="PTHR11738">
    <property type="entry name" value="MHC CLASS I NK CELL RECEPTOR"/>
    <property type="match status" value="1"/>
</dbReference>
<evidence type="ECO:0000313" key="8">
    <source>
        <dbReference type="Proteomes" id="UP000694540"/>
    </source>
</evidence>
<evidence type="ECO:0000256" key="1">
    <source>
        <dbReference type="ARBA" id="ARBA00022729"/>
    </source>
</evidence>
<dbReference type="SUPFAM" id="SSF48726">
    <property type="entry name" value="Immunoglobulin"/>
    <property type="match status" value="2"/>
</dbReference>
<keyword evidence="2" id="KW-1015">Disulfide bond</keyword>
<reference evidence="7" key="2">
    <citation type="submission" date="2025-09" db="UniProtKB">
        <authorList>
            <consortium name="Ensembl"/>
        </authorList>
    </citation>
    <scope>IDENTIFICATION</scope>
</reference>
<gene>
    <name evidence="7" type="primary">FCAR</name>
</gene>
<dbReference type="Pfam" id="PF00047">
    <property type="entry name" value="ig"/>
    <property type="match status" value="1"/>
</dbReference>
<keyword evidence="1 5" id="KW-0732">Signal</keyword>